<dbReference type="OrthoDB" id="3236040at2759"/>
<keyword evidence="3" id="KW-1185">Reference proteome</keyword>
<evidence type="ECO:0000256" key="1">
    <source>
        <dbReference type="SAM" id="MobiDB-lite"/>
    </source>
</evidence>
<name>A0A5C3MBK8_9AGAR</name>
<proteinExistence type="predicted"/>
<evidence type="ECO:0000313" key="3">
    <source>
        <dbReference type="Proteomes" id="UP000308652"/>
    </source>
</evidence>
<organism evidence="2 3">
    <name type="scientific">Crucibulum laeve</name>
    <dbReference type="NCBI Taxonomy" id="68775"/>
    <lineage>
        <taxon>Eukaryota</taxon>
        <taxon>Fungi</taxon>
        <taxon>Dikarya</taxon>
        <taxon>Basidiomycota</taxon>
        <taxon>Agaricomycotina</taxon>
        <taxon>Agaricomycetes</taxon>
        <taxon>Agaricomycetidae</taxon>
        <taxon>Agaricales</taxon>
        <taxon>Agaricineae</taxon>
        <taxon>Nidulariaceae</taxon>
        <taxon>Crucibulum</taxon>
    </lineage>
</organism>
<feature type="region of interest" description="Disordered" evidence="1">
    <location>
        <begin position="22"/>
        <end position="101"/>
    </location>
</feature>
<feature type="compositionally biased region" description="Low complexity" evidence="1">
    <location>
        <begin position="63"/>
        <end position="87"/>
    </location>
</feature>
<dbReference type="AlphaFoldDB" id="A0A5C3MBK8"/>
<reference evidence="2 3" key="1">
    <citation type="journal article" date="2019" name="Nat. Ecol. Evol.">
        <title>Megaphylogeny resolves global patterns of mushroom evolution.</title>
        <authorList>
            <person name="Varga T."/>
            <person name="Krizsan K."/>
            <person name="Foldi C."/>
            <person name="Dima B."/>
            <person name="Sanchez-Garcia M."/>
            <person name="Sanchez-Ramirez S."/>
            <person name="Szollosi G.J."/>
            <person name="Szarkandi J.G."/>
            <person name="Papp V."/>
            <person name="Albert L."/>
            <person name="Andreopoulos W."/>
            <person name="Angelini C."/>
            <person name="Antonin V."/>
            <person name="Barry K.W."/>
            <person name="Bougher N.L."/>
            <person name="Buchanan P."/>
            <person name="Buyck B."/>
            <person name="Bense V."/>
            <person name="Catcheside P."/>
            <person name="Chovatia M."/>
            <person name="Cooper J."/>
            <person name="Damon W."/>
            <person name="Desjardin D."/>
            <person name="Finy P."/>
            <person name="Geml J."/>
            <person name="Haridas S."/>
            <person name="Hughes K."/>
            <person name="Justo A."/>
            <person name="Karasinski D."/>
            <person name="Kautmanova I."/>
            <person name="Kiss B."/>
            <person name="Kocsube S."/>
            <person name="Kotiranta H."/>
            <person name="LaButti K.M."/>
            <person name="Lechner B.E."/>
            <person name="Liimatainen K."/>
            <person name="Lipzen A."/>
            <person name="Lukacs Z."/>
            <person name="Mihaltcheva S."/>
            <person name="Morgado L.N."/>
            <person name="Niskanen T."/>
            <person name="Noordeloos M.E."/>
            <person name="Ohm R.A."/>
            <person name="Ortiz-Santana B."/>
            <person name="Ovrebo C."/>
            <person name="Racz N."/>
            <person name="Riley R."/>
            <person name="Savchenko A."/>
            <person name="Shiryaev A."/>
            <person name="Soop K."/>
            <person name="Spirin V."/>
            <person name="Szebenyi C."/>
            <person name="Tomsovsky M."/>
            <person name="Tulloss R.E."/>
            <person name="Uehling J."/>
            <person name="Grigoriev I.V."/>
            <person name="Vagvolgyi C."/>
            <person name="Papp T."/>
            <person name="Martin F.M."/>
            <person name="Miettinen O."/>
            <person name="Hibbett D.S."/>
            <person name="Nagy L.G."/>
        </authorList>
    </citation>
    <scope>NUCLEOTIDE SEQUENCE [LARGE SCALE GENOMIC DNA]</scope>
    <source>
        <strain evidence="2 3">CBS 166.37</strain>
    </source>
</reference>
<protein>
    <submittedName>
        <fullName evidence="2">Uncharacterized protein</fullName>
    </submittedName>
</protein>
<sequence length="186" mass="19606">MMRAYFLFHNRHITENYINENGSSQLSPLSPPPPATTASGTALGSCSPRRPHSRPTAAMPSLRRTASSPSVRSSPYSSSSSASVATRGHGHRRSSGSETTGRRVLADIEWWRVTDGQCDPSAADRDDQDLVADDALAIAVASATSPDLGLEQLHAPSPWITSTTVGSSEVCVASTTYEIVPGSIPG</sequence>
<feature type="compositionally biased region" description="Low complexity" evidence="1">
    <location>
        <begin position="36"/>
        <end position="45"/>
    </location>
</feature>
<gene>
    <name evidence="2" type="ORF">BDQ12DRAFT_675951</name>
</gene>
<dbReference type="EMBL" id="ML213592">
    <property type="protein sequence ID" value="TFK42287.1"/>
    <property type="molecule type" value="Genomic_DNA"/>
</dbReference>
<accession>A0A5C3MBK8</accession>
<evidence type="ECO:0000313" key="2">
    <source>
        <dbReference type="EMBL" id="TFK42287.1"/>
    </source>
</evidence>
<dbReference type="Proteomes" id="UP000308652">
    <property type="component" value="Unassembled WGS sequence"/>
</dbReference>